<dbReference type="AlphaFoldDB" id="A0A2K9EJN6"/>
<evidence type="ECO:0000313" key="2">
    <source>
        <dbReference type="Proteomes" id="UP000233534"/>
    </source>
</evidence>
<keyword evidence="2" id="KW-1185">Reference proteome</keyword>
<organism evidence="1 2">
    <name type="scientific">Acetivibrio saccincola</name>
    <dbReference type="NCBI Taxonomy" id="1677857"/>
    <lineage>
        <taxon>Bacteria</taxon>
        <taxon>Bacillati</taxon>
        <taxon>Bacillota</taxon>
        <taxon>Clostridia</taxon>
        <taxon>Eubacteriales</taxon>
        <taxon>Oscillospiraceae</taxon>
        <taxon>Acetivibrio</taxon>
    </lineage>
</organism>
<name>A0A2K9EJN6_9FIRM</name>
<evidence type="ECO:0000313" key="1">
    <source>
        <dbReference type="EMBL" id="AUG56741.1"/>
    </source>
</evidence>
<dbReference type="KEGG" id="hsc:HVS_03990"/>
<sequence>MSTGTCSTQSVLNAGSKADDLKAVDDLPSNIQSNVKSFFKGGSNKYNDFTVEKMPNGNYMAKMTKPGDVPGSKAIYYKEISPDGTTIKVYKDTFDPAGNLVHTKPK</sequence>
<dbReference type="EMBL" id="CP025197">
    <property type="protein sequence ID" value="AUG56741.1"/>
    <property type="molecule type" value="Genomic_DNA"/>
</dbReference>
<protein>
    <submittedName>
        <fullName evidence="1">Uncharacterized protein</fullName>
    </submittedName>
</protein>
<reference evidence="1 2" key="1">
    <citation type="submission" date="2017-12" db="EMBL/GenBank/DDBJ databases">
        <title>Complete genome sequence of Herbivorax saccincola GGR1, a novel Cellulosome-producing hydrolytic bacterium in a thermophilic biogas plant, established by Illumina and Nanopore MinION sequencing.</title>
        <authorList>
            <person name="Pechtl A."/>
            <person name="Ruckert C."/>
            <person name="Koeck D.E."/>
            <person name="Maus I."/>
            <person name="Winkler A."/>
            <person name="Kalinowski J."/>
            <person name="Puhler A."/>
            <person name="Schwarz W.W."/>
            <person name="Zverlov V.V."/>
            <person name="Schluter A."/>
            <person name="Liebl W."/>
        </authorList>
    </citation>
    <scope>NUCLEOTIDE SEQUENCE [LARGE SCALE GENOMIC DNA]</scope>
    <source>
        <strain evidence="2">SR1</strain>
    </source>
</reference>
<gene>
    <name evidence="1" type="ORF">HVS_03990</name>
</gene>
<accession>A0A2K9EJN6</accession>
<dbReference type="Proteomes" id="UP000233534">
    <property type="component" value="Chromosome"/>
</dbReference>
<dbReference type="RefSeq" id="WP_159063374.1">
    <property type="nucleotide sequence ID" value="NZ_CP025197.1"/>
</dbReference>
<proteinExistence type="predicted"/>